<dbReference type="EMBL" id="CP031742">
    <property type="protein sequence ID" value="AXQ58581.1"/>
    <property type="molecule type" value="Genomic_DNA"/>
</dbReference>
<gene>
    <name evidence="2" type="ORF">D0C37_30885</name>
</gene>
<proteinExistence type="predicted"/>
<protein>
    <submittedName>
        <fullName evidence="2">Uncharacterized protein</fullName>
    </submittedName>
</protein>
<reference evidence="2 3" key="1">
    <citation type="submission" date="2018-08" db="EMBL/GenBank/DDBJ databases">
        <authorList>
            <person name="Ferrada E.E."/>
            <person name="Latorre B.A."/>
        </authorList>
    </citation>
    <scope>NUCLEOTIDE SEQUENCE [LARGE SCALE GENOMIC DNA]</scope>
    <source>
        <strain evidence="2 3">VK-A60T</strain>
    </source>
</reference>
<organism evidence="2 3">
    <name type="scientific">Streptomyces koyangensis</name>
    <dbReference type="NCBI Taxonomy" id="188770"/>
    <lineage>
        <taxon>Bacteria</taxon>
        <taxon>Bacillati</taxon>
        <taxon>Actinomycetota</taxon>
        <taxon>Actinomycetes</taxon>
        <taxon>Kitasatosporales</taxon>
        <taxon>Streptomycetaceae</taxon>
        <taxon>Streptomyces</taxon>
        <taxon>Streptomyces aurantiacus group</taxon>
    </lineage>
</organism>
<dbReference type="Proteomes" id="UP000259636">
    <property type="component" value="Chromosome"/>
</dbReference>
<evidence type="ECO:0000256" key="1">
    <source>
        <dbReference type="SAM" id="MobiDB-lite"/>
    </source>
</evidence>
<evidence type="ECO:0000313" key="3">
    <source>
        <dbReference type="Proteomes" id="UP000259636"/>
    </source>
</evidence>
<dbReference type="KEGG" id="sky:D0C37_30885"/>
<feature type="region of interest" description="Disordered" evidence="1">
    <location>
        <begin position="107"/>
        <end position="137"/>
    </location>
</feature>
<name>A0A385DLC0_9ACTN</name>
<evidence type="ECO:0000313" key="2">
    <source>
        <dbReference type="EMBL" id="AXQ58581.1"/>
    </source>
</evidence>
<sequence>MAVDPARSFERRGALRRVEPSVLVPQVAARAEQKGQVDEDLADVLTGAGQLLLHRRESPDDDVQSRFVAPVLARHQPLRGLDRLRSPSPWPVRHRLPLLGPAHSATLTVHTARSRRSAEYAEEGPWRVGPGSGSRRR</sequence>
<accession>A0A385DLC0</accession>
<dbReference type="AlphaFoldDB" id="A0A385DLC0"/>